<accession>A0A1L8E221</accession>
<keyword evidence="9" id="KW-1133">Transmembrane helix</keyword>
<dbReference type="InterPro" id="IPR015883">
    <property type="entry name" value="Glyco_hydro_20_cat"/>
</dbReference>
<evidence type="ECO:0000256" key="9">
    <source>
        <dbReference type="SAM" id="Phobius"/>
    </source>
</evidence>
<dbReference type="InterPro" id="IPR029018">
    <property type="entry name" value="Hex-like_dom2"/>
</dbReference>
<keyword evidence="5" id="KW-0378">Hydrolase</keyword>
<dbReference type="PANTHER" id="PTHR22600">
    <property type="entry name" value="BETA-HEXOSAMINIDASE"/>
    <property type="match status" value="1"/>
</dbReference>
<dbReference type="EC" id="3.2.1.52" evidence="3"/>
<dbReference type="InterPro" id="IPR029019">
    <property type="entry name" value="HEX_eukaryotic_N"/>
</dbReference>
<evidence type="ECO:0000256" key="1">
    <source>
        <dbReference type="ARBA" id="ARBA00001231"/>
    </source>
</evidence>
<dbReference type="SUPFAM" id="SSF51445">
    <property type="entry name" value="(Trans)glycosidases"/>
    <property type="match status" value="1"/>
</dbReference>
<dbReference type="PANTHER" id="PTHR22600:SF3">
    <property type="entry name" value="BETA-HEXOSAMINIDASE FDL-RELATED"/>
    <property type="match status" value="1"/>
</dbReference>
<evidence type="ECO:0000259" key="11">
    <source>
        <dbReference type="Pfam" id="PF14845"/>
    </source>
</evidence>
<dbReference type="AlphaFoldDB" id="A0A1L8E221"/>
<dbReference type="InterPro" id="IPR017853">
    <property type="entry name" value="GH"/>
</dbReference>
<organism evidence="12">
    <name type="scientific">Nyssomyia neivai</name>
    <dbReference type="NCBI Taxonomy" id="330878"/>
    <lineage>
        <taxon>Eukaryota</taxon>
        <taxon>Metazoa</taxon>
        <taxon>Ecdysozoa</taxon>
        <taxon>Arthropoda</taxon>
        <taxon>Hexapoda</taxon>
        <taxon>Insecta</taxon>
        <taxon>Pterygota</taxon>
        <taxon>Neoptera</taxon>
        <taxon>Endopterygota</taxon>
        <taxon>Diptera</taxon>
        <taxon>Nematocera</taxon>
        <taxon>Psychodoidea</taxon>
        <taxon>Psychodidae</taxon>
        <taxon>Nyssomyia</taxon>
    </lineage>
</organism>
<evidence type="ECO:0000256" key="3">
    <source>
        <dbReference type="ARBA" id="ARBA00012663"/>
    </source>
</evidence>
<keyword evidence="6" id="KW-0325">Glycoprotein</keyword>
<dbReference type="GO" id="GO:0016231">
    <property type="term" value="F:beta-N-acetylglucosaminidase activity"/>
    <property type="evidence" value="ECO:0007669"/>
    <property type="project" value="TreeGrafter"/>
</dbReference>
<evidence type="ECO:0000256" key="4">
    <source>
        <dbReference type="ARBA" id="ARBA00022729"/>
    </source>
</evidence>
<dbReference type="EMBL" id="GFDF01001529">
    <property type="protein sequence ID" value="JAV12555.1"/>
    <property type="molecule type" value="Transcribed_RNA"/>
</dbReference>
<keyword evidence="9" id="KW-0472">Membrane</keyword>
<dbReference type="Gene3D" id="3.30.379.10">
    <property type="entry name" value="Chitobiase/beta-hexosaminidase domain 2-like"/>
    <property type="match status" value="1"/>
</dbReference>
<dbReference type="GO" id="GO:0005886">
    <property type="term" value="C:plasma membrane"/>
    <property type="evidence" value="ECO:0007669"/>
    <property type="project" value="TreeGrafter"/>
</dbReference>
<feature type="region of interest" description="Disordered" evidence="8">
    <location>
        <begin position="159"/>
        <end position="193"/>
    </location>
</feature>
<evidence type="ECO:0000256" key="2">
    <source>
        <dbReference type="ARBA" id="ARBA00006285"/>
    </source>
</evidence>
<name>A0A1L8E221_9DIPT</name>
<evidence type="ECO:0000259" key="10">
    <source>
        <dbReference type="Pfam" id="PF00728"/>
    </source>
</evidence>
<dbReference type="Pfam" id="PF00728">
    <property type="entry name" value="Glyco_hydro_20"/>
    <property type="match status" value="1"/>
</dbReference>
<evidence type="ECO:0000256" key="6">
    <source>
        <dbReference type="ARBA" id="ARBA00023180"/>
    </source>
</evidence>
<proteinExistence type="inferred from homology"/>
<dbReference type="Pfam" id="PF14845">
    <property type="entry name" value="Glycohydro_20b2"/>
    <property type="match status" value="1"/>
</dbReference>
<evidence type="ECO:0000256" key="7">
    <source>
        <dbReference type="ARBA" id="ARBA00023295"/>
    </source>
</evidence>
<feature type="domain" description="Beta-hexosaminidase eukaryotic type N-terminal" evidence="11">
    <location>
        <begin position="101"/>
        <end position="257"/>
    </location>
</feature>
<evidence type="ECO:0000256" key="8">
    <source>
        <dbReference type="SAM" id="MobiDB-lite"/>
    </source>
</evidence>
<dbReference type="PRINTS" id="PR00738">
    <property type="entry name" value="GLHYDRLASE20"/>
</dbReference>
<dbReference type="GO" id="GO:0030203">
    <property type="term" value="P:glycosaminoglycan metabolic process"/>
    <property type="evidence" value="ECO:0007669"/>
    <property type="project" value="TreeGrafter"/>
</dbReference>
<comment type="similarity">
    <text evidence="2">Belongs to the glycosyl hydrolase 20 family.</text>
</comment>
<dbReference type="Gene3D" id="3.20.20.80">
    <property type="entry name" value="Glycosidases"/>
    <property type="match status" value="1"/>
</dbReference>
<evidence type="ECO:0000256" key="5">
    <source>
        <dbReference type="ARBA" id="ARBA00022801"/>
    </source>
</evidence>
<keyword evidence="9" id="KW-0812">Transmembrane</keyword>
<comment type="catalytic activity">
    <reaction evidence="1">
        <text>Hydrolysis of terminal non-reducing N-acetyl-D-hexosamine residues in N-acetyl-beta-D-hexosaminides.</text>
        <dbReference type="EC" id="3.2.1.52"/>
    </reaction>
</comment>
<feature type="compositionally biased region" description="Basic and acidic residues" evidence="8">
    <location>
        <begin position="183"/>
        <end position="193"/>
    </location>
</feature>
<sequence length="444" mass="51226">MALTASLRRTLIALFAIMTFVVMVFYWNQDVLKPASYLSNFDRFVRTKLVPEREKIFVSEKTWTYKCVNDRCIREHYLTQHYHEKRIPFLTCSMTCGGPKIWPEPTGKVSMGSKSLTFFTENVKARIETPFEKVENLFRDAFVVFMDELRSIENIDKEDKTHEGENHAADGNVVATSNPSGARHTDETSRCKPNHPCDIDHLEIVVNIYKFPDIYLRHDTDESYNITLKSDSRRISAKIVARSFFGARNALATLHQMVWYDDEEKLLRIIGRAFVEDAPKFGYRGLMLDTSRHYFSIEAIKRTLSGMALSKLNRFHWHMTDSQSFPFVSRHYPQLAAHGAYSNHEVYTTDDVMDVVEFARVRGIQIIPEIDAPAHAGNGWDWGPKHGLGELSLCINQQPWSFYCGEPPCGQLNPKNNNTYLILQKLYAELLELTGPTDFFSPWR</sequence>
<keyword evidence="4" id="KW-0732">Signal</keyword>
<dbReference type="GO" id="GO:0005975">
    <property type="term" value="P:carbohydrate metabolic process"/>
    <property type="evidence" value="ECO:0007669"/>
    <property type="project" value="InterPro"/>
</dbReference>
<evidence type="ECO:0000313" key="12">
    <source>
        <dbReference type="EMBL" id="JAV12555.1"/>
    </source>
</evidence>
<feature type="domain" description="Glycoside hydrolase family 20 catalytic" evidence="10">
    <location>
        <begin position="281"/>
        <end position="434"/>
    </location>
</feature>
<dbReference type="InterPro" id="IPR025705">
    <property type="entry name" value="Beta_hexosaminidase_sua/sub"/>
</dbReference>
<reference evidence="12" key="1">
    <citation type="submission" date="2016-12" db="EMBL/GenBank/DDBJ databases">
        <title>An insight into the sialome and mialome of the sand fly, Nyssomyia neivai.</title>
        <authorList>
            <person name="Sebastian V."/>
            <person name="Goulart T.M."/>
            <person name="Oliveira W."/>
            <person name="Calvo E."/>
            <person name="Oliveira L.F."/>
            <person name="Pinto M.C."/>
            <person name="Rosselino A.M."/>
            <person name="Ribeiro J.M."/>
        </authorList>
    </citation>
    <scope>NUCLEOTIDE SEQUENCE</scope>
</reference>
<feature type="compositionally biased region" description="Basic and acidic residues" evidence="8">
    <location>
        <begin position="159"/>
        <end position="168"/>
    </location>
</feature>
<protein>
    <recommendedName>
        <fullName evidence="3">beta-N-acetylhexosaminidase</fullName>
        <ecNumber evidence="3">3.2.1.52</ecNumber>
    </recommendedName>
</protein>
<feature type="transmembrane region" description="Helical" evidence="9">
    <location>
        <begin position="7"/>
        <end position="27"/>
    </location>
</feature>
<dbReference type="SUPFAM" id="SSF55545">
    <property type="entry name" value="beta-N-acetylhexosaminidase-like domain"/>
    <property type="match status" value="1"/>
</dbReference>
<keyword evidence="7" id="KW-0326">Glycosidase</keyword>